<dbReference type="InterPro" id="IPR036163">
    <property type="entry name" value="HMA_dom_sf"/>
</dbReference>
<evidence type="ECO:0000256" key="1">
    <source>
        <dbReference type="ARBA" id="ARBA00022723"/>
    </source>
</evidence>
<sequence>MLSFKVPDMSCGGCAASVRKALGTVEGVQEVEVDLATKDVRVAGSAKPDAVRAAIQKAGFEVEGLPAT</sequence>
<reference evidence="3 4" key="1">
    <citation type="submission" date="2021-03" db="EMBL/GenBank/DDBJ databases">
        <title>Genomic Encyclopedia of Type Strains, Phase III (KMG-III): the genomes of soil and plant-associated and newly described type strains.</title>
        <authorList>
            <person name="Whitman W."/>
        </authorList>
    </citation>
    <scope>NUCLEOTIDE SEQUENCE [LARGE SCALE GENOMIC DNA]</scope>
    <source>
        <strain evidence="3 4">IMMIB AFH-6</strain>
    </source>
</reference>
<dbReference type="SUPFAM" id="SSF55008">
    <property type="entry name" value="HMA, heavy metal-associated domain"/>
    <property type="match status" value="1"/>
</dbReference>
<keyword evidence="4" id="KW-1185">Reference proteome</keyword>
<proteinExistence type="predicted"/>
<dbReference type="PANTHER" id="PTHR22814:SF287">
    <property type="entry name" value="COPPER TRANSPORT PROTEIN ATX1"/>
    <property type="match status" value="1"/>
</dbReference>
<dbReference type="PANTHER" id="PTHR22814">
    <property type="entry name" value="COPPER TRANSPORT PROTEIN ATOX1-RELATED"/>
    <property type="match status" value="1"/>
</dbReference>
<evidence type="ECO:0000313" key="3">
    <source>
        <dbReference type="EMBL" id="MBP2292613.1"/>
    </source>
</evidence>
<evidence type="ECO:0000313" key="4">
    <source>
        <dbReference type="Proteomes" id="UP000781958"/>
    </source>
</evidence>
<keyword evidence="1" id="KW-0479">Metal-binding</keyword>
<dbReference type="PROSITE" id="PS50846">
    <property type="entry name" value="HMA_2"/>
    <property type="match status" value="1"/>
</dbReference>
<evidence type="ECO:0000259" key="2">
    <source>
        <dbReference type="PROSITE" id="PS50846"/>
    </source>
</evidence>
<dbReference type="EMBL" id="JAGINP010000007">
    <property type="protein sequence ID" value="MBP2292613.1"/>
    <property type="molecule type" value="Genomic_DNA"/>
</dbReference>
<dbReference type="InterPro" id="IPR006121">
    <property type="entry name" value="HMA_dom"/>
</dbReference>
<name>A0ABS4SKJ2_9PROT</name>
<organism evidence="3 4">
    <name type="scientific">Azospirillum rugosum</name>
    <dbReference type="NCBI Taxonomy" id="416170"/>
    <lineage>
        <taxon>Bacteria</taxon>
        <taxon>Pseudomonadati</taxon>
        <taxon>Pseudomonadota</taxon>
        <taxon>Alphaproteobacteria</taxon>
        <taxon>Rhodospirillales</taxon>
        <taxon>Azospirillaceae</taxon>
        <taxon>Azospirillum</taxon>
    </lineage>
</organism>
<dbReference type="Gene3D" id="3.30.70.100">
    <property type="match status" value="1"/>
</dbReference>
<feature type="domain" description="HMA" evidence="2">
    <location>
        <begin position="1"/>
        <end position="63"/>
    </location>
</feature>
<dbReference type="RefSeq" id="WP_209766478.1">
    <property type="nucleotide sequence ID" value="NZ_JAGINP010000007.1"/>
</dbReference>
<dbReference type="CDD" id="cd00371">
    <property type="entry name" value="HMA"/>
    <property type="match status" value="1"/>
</dbReference>
<dbReference type="PROSITE" id="PS01047">
    <property type="entry name" value="HMA_1"/>
    <property type="match status" value="1"/>
</dbReference>
<accession>A0ABS4SKJ2</accession>
<dbReference type="InterPro" id="IPR017969">
    <property type="entry name" value="Heavy-metal-associated_CS"/>
</dbReference>
<dbReference type="Proteomes" id="UP000781958">
    <property type="component" value="Unassembled WGS sequence"/>
</dbReference>
<protein>
    <submittedName>
        <fullName evidence="3">Copper chaperone</fullName>
    </submittedName>
</protein>
<dbReference type="Pfam" id="PF00403">
    <property type="entry name" value="HMA"/>
    <property type="match status" value="1"/>
</dbReference>
<gene>
    <name evidence="3" type="ORF">J2851_002391</name>
</gene>
<comment type="caution">
    <text evidence="3">The sequence shown here is derived from an EMBL/GenBank/DDBJ whole genome shotgun (WGS) entry which is preliminary data.</text>
</comment>